<dbReference type="EMBL" id="JAKKPZ010000036">
    <property type="protein sequence ID" value="KAI1708292.1"/>
    <property type="molecule type" value="Genomic_DNA"/>
</dbReference>
<proteinExistence type="predicted"/>
<sequence length="91" mass="10756">MLGALERLPLLKPFGLVTMAVRNNCPWYRRGFTPTYFPFELRKKLLRRGWNTRTSTPAGRLVIMRRILQEKHFLAWGQPTKAPEKRLSYPL</sequence>
<dbReference type="EMBL" id="JAKKPZ010000036">
    <property type="protein sequence ID" value="KAI1708289.1"/>
    <property type="molecule type" value="Genomic_DNA"/>
</dbReference>
<organism evidence="2 3">
    <name type="scientific">Ditylenchus destructor</name>
    <dbReference type="NCBI Taxonomy" id="166010"/>
    <lineage>
        <taxon>Eukaryota</taxon>
        <taxon>Metazoa</taxon>
        <taxon>Ecdysozoa</taxon>
        <taxon>Nematoda</taxon>
        <taxon>Chromadorea</taxon>
        <taxon>Rhabditida</taxon>
        <taxon>Tylenchina</taxon>
        <taxon>Tylenchomorpha</taxon>
        <taxon>Sphaerularioidea</taxon>
        <taxon>Anguinidae</taxon>
        <taxon>Anguininae</taxon>
        <taxon>Ditylenchus</taxon>
    </lineage>
</organism>
<dbReference type="Gene3D" id="1.10.287.3980">
    <property type="match status" value="1"/>
</dbReference>
<reference evidence="2" key="1">
    <citation type="submission" date="2022-01" db="EMBL/GenBank/DDBJ databases">
        <title>Genome Sequence Resource for Two Populations of Ditylenchus destructor, the Migratory Endoparasitic Phytonematode.</title>
        <authorList>
            <person name="Zhang H."/>
            <person name="Lin R."/>
            <person name="Xie B."/>
        </authorList>
    </citation>
    <scope>NUCLEOTIDE SEQUENCE</scope>
    <source>
        <strain evidence="2">BazhouSP</strain>
    </source>
</reference>
<evidence type="ECO:0000313" key="2">
    <source>
        <dbReference type="EMBL" id="KAI1708292.1"/>
    </source>
</evidence>
<comment type="caution">
    <text evidence="2">The sequence shown here is derived from an EMBL/GenBank/DDBJ whole genome shotgun (WGS) entry which is preliminary data.</text>
</comment>
<accession>A0AAD4R456</accession>
<evidence type="ECO:0000313" key="1">
    <source>
        <dbReference type="EMBL" id="KAI1708289.1"/>
    </source>
</evidence>
<evidence type="ECO:0000313" key="3">
    <source>
        <dbReference type="Proteomes" id="UP001201812"/>
    </source>
</evidence>
<dbReference type="Proteomes" id="UP001201812">
    <property type="component" value="Unassembled WGS sequence"/>
</dbReference>
<gene>
    <name evidence="1" type="ORF">DdX_11969</name>
    <name evidence="2" type="ORF">DdX_11972</name>
</gene>
<name>A0AAD4R456_9BILA</name>
<dbReference type="AlphaFoldDB" id="A0AAD4R456"/>
<keyword evidence="3" id="KW-1185">Reference proteome</keyword>
<protein>
    <recommendedName>
        <fullName evidence="4">39S ribosomal protein L34, mitochondrial</fullName>
    </recommendedName>
</protein>
<evidence type="ECO:0008006" key="4">
    <source>
        <dbReference type="Google" id="ProtNLM"/>
    </source>
</evidence>